<evidence type="ECO:0000259" key="10">
    <source>
        <dbReference type="PROSITE" id="PS50157"/>
    </source>
</evidence>
<feature type="domain" description="C2H2-type" evidence="10">
    <location>
        <begin position="479"/>
        <end position="507"/>
    </location>
</feature>
<evidence type="ECO:0000259" key="12">
    <source>
        <dbReference type="PROSITE" id="PS51915"/>
    </source>
</evidence>
<dbReference type="SMART" id="SM00980">
    <property type="entry name" value="THAP"/>
    <property type="match status" value="1"/>
</dbReference>
<evidence type="ECO:0000256" key="8">
    <source>
        <dbReference type="PROSITE-ProRule" id="PRU01263"/>
    </source>
</evidence>
<dbReference type="InterPro" id="IPR012934">
    <property type="entry name" value="Znf_AD"/>
</dbReference>
<keyword evidence="2" id="KW-0677">Repeat</keyword>
<accession>A0A7E5X5Z7</accession>
<dbReference type="PROSITE" id="PS00028">
    <property type="entry name" value="ZINC_FINGER_C2H2_1"/>
    <property type="match status" value="7"/>
</dbReference>
<dbReference type="FunFam" id="3.30.160.60:FF:000100">
    <property type="entry name" value="Zinc finger 45-like"/>
    <property type="match status" value="1"/>
</dbReference>
<feature type="domain" description="C2H2-type" evidence="10">
    <location>
        <begin position="506"/>
        <end position="534"/>
    </location>
</feature>
<evidence type="ECO:0000256" key="5">
    <source>
        <dbReference type="ARBA" id="ARBA00023125"/>
    </source>
</evidence>
<evidence type="ECO:0000259" key="11">
    <source>
        <dbReference type="PROSITE" id="PS50950"/>
    </source>
</evidence>
<dbReference type="GO" id="GO:0005634">
    <property type="term" value="C:nucleus"/>
    <property type="evidence" value="ECO:0007669"/>
    <property type="project" value="InterPro"/>
</dbReference>
<evidence type="ECO:0000313" key="13">
    <source>
        <dbReference type="Proteomes" id="UP000322000"/>
    </source>
</evidence>
<dbReference type="OrthoDB" id="654211at2759"/>
<evidence type="ECO:0000256" key="9">
    <source>
        <dbReference type="SAM" id="Coils"/>
    </source>
</evidence>
<feature type="domain" description="ZAD" evidence="12">
    <location>
        <begin position="95"/>
        <end position="166"/>
    </location>
</feature>
<proteinExistence type="predicted"/>
<dbReference type="SMART" id="SM00692">
    <property type="entry name" value="DM3"/>
    <property type="match status" value="1"/>
</dbReference>
<dbReference type="PROSITE" id="PS51915">
    <property type="entry name" value="ZAD"/>
    <property type="match status" value="1"/>
</dbReference>
<keyword evidence="5 7" id="KW-0238">DNA-binding</keyword>
<evidence type="ECO:0000256" key="2">
    <source>
        <dbReference type="ARBA" id="ARBA00022737"/>
    </source>
</evidence>
<dbReference type="Gene3D" id="3.30.160.60">
    <property type="entry name" value="Classic Zinc Finger"/>
    <property type="match status" value="7"/>
</dbReference>
<reference evidence="14" key="1">
    <citation type="submission" date="2025-08" db="UniProtKB">
        <authorList>
            <consortium name="RefSeq"/>
        </authorList>
    </citation>
    <scope>IDENTIFICATION</scope>
</reference>
<protein>
    <submittedName>
        <fullName evidence="14">Zinc finger protein 568-like</fullName>
    </submittedName>
</protein>
<dbReference type="GO" id="GO:0048598">
    <property type="term" value="P:embryonic morphogenesis"/>
    <property type="evidence" value="ECO:0007669"/>
    <property type="project" value="UniProtKB-ARBA"/>
</dbReference>
<dbReference type="SMART" id="SM00355">
    <property type="entry name" value="ZnF_C2H2"/>
    <property type="match status" value="11"/>
</dbReference>
<evidence type="ECO:0000313" key="14">
    <source>
        <dbReference type="RefSeq" id="XP_026747987.1"/>
    </source>
</evidence>
<feature type="binding site" evidence="8">
    <location>
        <position position="142"/>
    </location>
    <ligand>
        <name>Zn(2+)</name>
        <dbReference type="ChEBI" id="CHEBI:29105"/>
    </ligand>
</feature>
<dbReference type="InterPro" id="IPR038441">
    <property type="entry name" value="THAP_Znf_sf"/>
</dbReference>
<dbReference type="FunFam" id="3.30.160.60:FF:000446">
    <property type="entry name" value="Zinc finger protein"/>
    <property type="match status" value="1"/>
</dbReference>
<name>A0A7E5X5Z7_TRINI</name>
<dbReference type="InterPro" id="IPR036236">
    <property type="entry name" value="Znf_C2H2_sf"/>
</dbReference>
<feature type="domain" description="C2H2-type" evidence="10">
    <location>
        <begin position="611"/>
        <end position="639"/>
    </location>
</feature>
<dbReference type="InterPro" id="IPR013087">
    <property type="entry name" value="Znf_C2H2_type"/>
</dbReference>
<feature type="domain" description="C2H2-type" evidence="10">
    <location>
        <begin position="396"/>
        <end position="423"/>
    </location>
</feature>
<dbReference type="GO" id="GO:0008270">
    <property type="term" value="F:zinc ion binding"/>
    <property type="evidence" value="ECO:0007669"/>
    <property type="project" value="UniProtKB-UniRule"/>
</dbReference>
<keyword evidence="4 8" id="KW-0862">Zinc</keyword>
<gene>
    <name evidence="14" type="primary">LOC113508970</name>
</gene>
<dbReference type="PANTHER" id="PTHR24379">
    <property type="entry name" value="KRAB AND ZINC FINGER DOMAIN-CONTAINING"/>
    <property type="match status" value="1"/>
</dbReference>
<dbReference type="PANTHER" id="PTHR24379:SF121">
    <property type="entry name" value="C2H2-TYPE DOMAIN-CONTAINING PROTEIN"/>
    <property type="match status" value="1"/>
</dbReference>
<evidence type="ECO:0000256" key="1">
    <source>
        <dbReference type="ARBA" id="ARBA00022723"/>
    </source>
</evidence>
<evidence type="ECO:0000256" key="7">
    <source>
        <dbReference type="PROSITE-ProRule" id="PRU00309"/>
    </source>
</evidence>
<feature type="domain" description="C2H2-type" evidence="10">
    <location>
        <begin position="649"/>
        <end position="676"/>
    </location>
</feature>
<dbReference type="GO" id="GO:0003677">
    <property type="term" value="F:DNA binding"/>
    <property type="evidence" value="ECO:0007669"/>
    <property type="project" value="UniProtKB-UniRule"/>
</dbReference>
<keyword evidence="13" id="KW-1185">Reference proteome</keyword>
<dbReference type="InterPro" id="IPR006612">
    <property type="entry name" value="THAP_Znf"/>
</dbReference>
<sequence>MNCCIERCGNNLKKKSECPWLSFHMFPKDIVLRGYWINAIGKVDLQSKTKTFICSAHFKDEDFKVNKQNLNRRLKPGAIPVIDPVFKKDILTKLRVCRICLSIDRRMHPIIGTKLEEMYINTTGRPVSDDEDRLPAQLCWECAAKITAASKLKEQAILTDKMLRDYIQENGFIKYSDVLQMSENSNLKSRFTIDLCKSVEGVDSVVSSNKSDRKNEIRPPKRELKTVQKFDEVTVTVEKIDETGTTLPFESYDPKDIKIEIDTIDNDITDNTDDVIEQSMNVENENDDLKSEIDVVKDNTSNSDGKVNKSDDMKVPFVDVEIGDDSSEALESHEIFEKVEDDKPKVKVITPKNKKKNLPTKPIDEKLYTIRHLSEEEEIQAVVNRQYSERYLKSPYQCTQCYKGFPSEESYERHATKHSEKMGPYVCNICKIRSATKVKAYKHKVGQHIVEISCKQCPFVTRSRNRVNGHTKFHAGNKYKCQLCDQEFSKLTTYYNHLRLRHRSHYVCDLCGYTFVNSQGVITHKKVAHRFNKDLVMEGPYCEVCEVRFLSEQAYDTHLNLSSKHVAEDNPTRMSNDRSKCRKLENLTWNPIRREAIRRRDRNTGPQNTSVSCEQCGEDLPTFSAYVWHFKSSHPGKRRTKHMSVASPYLCEQCGITFADYTSLSSHMWVHTGKKQYQCDHCDKSFSVKGNLSGHMRLHDKSRRLYDCRICGKQYTSLCNMKRHMFLHTGLKPFRCSACDKCFVTAGELKAHVDFVHLKKPRPKRLRARNRKPDAQAGY</sequence>
<feature type="domain" description="C2H2-type" evidence="10">
    <location>
        <begin position="677"/>
        <end position="704"/>
    </location>
</feature>
<dbReference type="FunFam" id="3.30.160.60:FF:000624">
    <property type="entry name" value="zinc finger protein 697"/>
    <property type="match status" value="1"/>
</dbReference>
<evidence type="ECO:0000256" key="3">
    <source>
        <dbReference type="ARBA" id="ARBA00022771"/>
    </source>
</evidence>
<dbReference type="Proteomes" id="UP000322000">
    <property type="component" value="Chromosome 3"/>
</dbReference>
<evidence type="ECO:0000256" key="6">
    <source>
        <dbReference type="PROSITE-ProRule" id="PRU00042"/>
    </source>
</evidence>
<evidence type="ECO:0000256" key="4">
    <source>
        <dbReference type="ARBA" id="ARBA00022833"/>
    </source>
</evidence>
<keyword evidence="1 8" id="KW-0479">Metal-binding</keyword>
<feature type="coiled-coil region" evidence="9">
    <location>
        <begin position="272"/>
        <end position="299"/>
    </location>
</feature>
<feature type="binding site" evidence="8">
    <location>
        <position position="97"/>
    </location>
    <ligand>
        <name>Zn(2+)</name>
        <dbReference type="ChEBI" id="CHEBI:29105"/>
    </ligand>
</feature>
<dbReference type="GeneID" id="113508970"/>
<dbReference type="PROSITE" id="PS50157">
    <property type="entry name" value="ZINC_FINGER_C2H2_2"/>
    <property type="match status" value="8"/>
</dbReference>
<feature type="domain" description="C2H2-type" evidence="10">
    <location>
        <begin position="734"/>
        <end position="762"/>
    </location>
</feature>
<dbReference type="SUPFAM" id="SSF57667">
    <property type="entry name" value="beta-beta-alpha zinc fingers"/>
    <property type="match status" value="4"/>
</dbReference>
<organism evidence="13 14">
    <name type="scientific">Trichoplusia ni</name>
    <name type="common">Cabbage looper</name>
    <dbReference type="NCBI Taxonomy" id="7111"/>
    <lineage>
        <taxon>Eukaryota</taxon>
        <taxon>Metazoa</taxon>
        <taxon>Ecdysozoa</taxon>
        <taxon>Arthropoda</taxon>
        <taxon>Hexapoda</taxon>
        <taxon>Insecta</taxon>
        <taxon>Pterygota</taxon>
        <taxon>Neoptera</taxon>
        <taxon>Endopterygota</taxon>
        <taxon>Lepidoptera</taxon>
        <taxon>Glossata</taxon>
        <taxon>Ditrysia</taxon>
        <taxon>Noctuoidea</taxon>
        <taxon>Noctuidae</taxon>
        <taxon>Plusiinae</taxon>
        <taxon>Trichoplusia</taxon>
    </lineage>
</organism>
<dbReference type="SUPFAM" id="SSF57716">
    <property type="entry name" value="Glucocorticoid receptor-like (DNA-binding domain)"/>
    <property type="match status" value="2"/>
</dbReference>
<keyword evidence="9" id="KW-0175">Coiled coil</keyword>
<dbReference type="Pfam" id="PF07776">
    <property type="entry name" value="zf-AD"/>
    <property type="match status" value="1"/>
</dbReference>
<dbReference type="AlphaFoldDB" id="A0A7E5X5Z7"/>
<dbReference type="RefSeq" id="XP_026747987.1">
    <property type="nucleotide sequence ID" value="XM_026892186.1"/>
</dbReference>
<dbReference type="PROSITE" id="PS50950">
    <property type="entry name" value="ZF_THAP"/>
    <property type="match status" value="1"/>
</dbReference>
<feature type="domain" description="THAP-type" evidence="11">
    <location>
        <begin position="1"/>
        <end position="83"/>
    </location>
</feature>
<dbReference type="InParanoid" id="A0A7E5X5Z7"/>
<feature type="binding site" evidence="8">
    <location>
        <position position="139"/>
    </location>
    <ligand>
        <name>Zn(2+)</name>
        <dbReference type="ChEBI" id="CHEBI:29105"/>
    </ligand>
</feature>
<dbReference type="SMART" id="SM00868">
    <property type="entry name" value="zf-AD"/>
    <property type="match status" value="1"/>
</dbReference>
<dbReference type="Pfam" id="PF05485">
    <property type="entry name" value="THAP"/>
    <property type="match status" value="1"/>
</dbReference>
<feature type="binding site" evidence="8">
    <location>
        <position position="100"/>
    </location>
    <ligand>
        <name>Zn(2+)</name>
        <dbReference type="ChEBI" id="CHEBI:29105"/>
    </ligand>
</feature>
<dbReference type="KEGG" id="tnl:113508970"/>
<dbReference type="Pfam" id="PF00096">
    <property type="entry name" value="zf-C2H2"/>
    <property type="match status" value="2"/>
</dbReference>
<feature type="domain" description="C2H2-type" evidence="10">
    <location>
        <begin position="706"/>
        <end position="733"/>
    </location>
</feature>
<dbReference type="Pfam" id="PF12874">
    <property type="entry name" value="zf-met"/>
    <property type="match status" value="1"/>
</dbReference>
<dbReference type="Gene3D" id="6.20.210.20">
    <property type="entry name" value="THAP domain"/>
    <property type="match status" value="1"/>
</dbReference>
<keyword evidence="3 6" id="KW-0863">Zinc-finger</keyword>